<organism evidence="1 2">
    <name type="scientific">Salmonella phage 8sent1748</name>
    <dbReference type="NCBI Taxonomy" id="2762671"/>
    <lineage>
        <taxon>Viruses</taxon>
        <taxon>Duplodnaviria</taxon>
        <taxon>Heunggongvirae</taxon>
        <taxon>Uroviricota</taxon>
        <taxon>Caudoviricetes</taxon>
        <taxon>Demerecviridae</taxon>
        <taxon>Markadamsvirinae</taxon>
        <taxon>Tequintavirus</taxon>
        <taxon>Tequintavirus tv8sent1748</taxon>
    </lineage>
</organism>
<reference evidence="1 2" key="1">
    <citation type="submission" date="2020-06" db="EMBL/GenBank/DDBJ databases">
        <title>Comprehensive evaluation of the safety and efficacy of BAFASAL(R) bacteriophage preparation for the reduction of Salmonella in food chain.</title>
        <authorList>
            <person name="Wojcik E.A."/>
            <person name="Stanczyk M."/>
            <person name="Wojtasik A."/>
            <person name="Kowalska J.D."/>
            <person name="Nowakowska M."/>
            <person name="Lukasiak M."/>
            <person name="Bartnicka M."/>
            <person name="Kazimierczak J."/>
            <person name="Dastych J."/>
        </authorList>
    </citation>
    <scope>NUCLEOTIDE SEQUENCE [LARGE SCALE GENOMIC DNA]</scope>
</reference>
<evidence type="ECO:0000313" key="2">
    <source>
        <dbReference type="Proteomes" id="UP000515926"/>
    </source>
</evidence>
<accession>A0A7G8AN18</accession>
<dbReference type="EMBL" id="MT653146">
    <property type="protein sequence ID" value="QNI21520.1"/>
    <property type="molecule type" value="Genomic_DNA"/>
</dbReference>
<sequence>MKVKPYIIVSTCGSYQLAVETIEEAIFAATGDYSHLEGVGYPTIIGNWVETNLDVNPYNSDYEDEEEVQDNIEFVYKRILSIYEYQGSPTEYVDITEVAKKRLKYVYANFSNEDLETVAVEFNND</sequence>
<name>A0A7G8AN18_9CAUD</name>
<protein>
    <submittedName>
        <fullName evidence="1">Uncharacterized protein</fullName>
    </submittedName>
</protein>
<evidence type="ECO:0000313" key="1">
    <source>
        <dbReference type="EMBL" id="QNI21520.1"/>
    </source>
</evidence>
<keyword evidence="2" id="KW-1185">Reference proteome</keyword>
<dbReference type="Proteomes" id="UP000515926">
    <property type="component" value="Segment"/>
</dbReference>
<proteinExistence type="predicted"/>